<dbReference type="Pfam" id="PF21716">
    <property type="entry name" value="dnstrm_HI1420"/>
    <property type="match status" value="1"/>
</dbReference>
<evidence type="ECO:0008006" key="4">
    <source>
        <dbReference type="Google" id="ProtNLM"/>
    </source>
</evidence>
<organism evidence="2 3">
    <name type="scientific">Schaalia canis</name>
    <dbReference type="NCBI Taxonomy" id="100469"/>
    <lineage>
        <taxon>Bacteria</taxon>
        <taxon>Bacillati</taxon>
        <taxon>Actinomycetota</taxon>
        <taxon>Actinomycetes</taxon>
        <taxon>Actinomycetales</taxon>
        <taxon>Actinomycetaceae</taxon>
        <taxon>Schaalia</taxon>
    </lineage>
</organism>
<proteinExistence type="predicted"/>
<sequence length="47" mass="4993">MTSIAREAGVGRESPYKSLSADGNPSWMPLSKVLSALGLRLEARTTS</sequence>
<protein>
    <recommendedName>
        <fullName evidence="4">Addiction module antidote protein</fullName>
    </recommendedName>
</protein>
<accession>A0A3P1SHL4</accession>
<dbReference type="InterPro" id="IPR014057">
    <property type="entry name" value="HI1420"/>
</dbReference>
<feature type="region of interest" description="Disordered" evidence="1">
    <location>
        <begin position="1"/>
        <end position="27"/>
    </location>
</feature>
<gene>
    <name evidence="2" type="ORF">EII11_02470</name>
</gene>
<evidence type="ECO:0000256" key="1">
    <source>
        <dbReference type="SAM" id="MobiDB-lite"/>
    </source>
</evidence>
<dbReference type="AlphaFoldDB" id="A0A3P1SHL4"/>
<evidence type="ECO:0000313" key="2">
    <source>
        <dbReference type="EMBL" id="RRC96517.1"/>
    </source>
</evidence>
<name>A0A3P1SHL4_9ACTO</name>
<dbReference type="EMBL" id="RQZF01000001">
    <property type="protein sequence ID" value="RRC96517.1"/>
    <property type="molecule type" value="Genomic_DNA"/>
</dbReference>
<reference evidence="2 3" key="1">
    <citation type="submission" date="2018-11" db="EMBL/GenBank/DDBJ databases">
        <title>Genomes From Bacteria Associated with the Canine Oral Cavity: a Test Case for Automated Genome-Based Taxonomic Assignment.</title>
        <authorList>
            <person name="Coil D.A."/>
            <person name="Jospin G."/>
            <person name="Darling A.E."/>
            <person name="Wallis C."/>
            <person name="Davis I.J."/>
            <person name="Harris S."/>
            <person name="Eisen J.A."/>
            <person name="Holcombe L.J."/>
            <person name="O'Flynn C."/>
        </authorList>
    </citation>
    <scope>NUCLEOTIDE SEQUENCE [LARGE SCALE GENOMIC DNA]</scope>
    <source>
        <strain evidence="2 3">OH770</strain>
    </source>
</reference>
<comment type="caution">
    <text evidence="2">The sequence shown here is derived from an EMBL/GenBank/DDBJ whole genome shotgun (WGS) entry which is preliminary data.</text>
</comment>
<dbReference type="OrthoDB" id="2241234at2"/>
<evidence type="ECO:0000313" key="3">
    <source>
        <dbReference type="Proteomes" id="UP000280444"/>
    </source>
</evidence>
<dbReference type="Proteomes" id="UP000280444">
    <property type="component" value="Unassembled WGS sequence"/>
</dbReference>
<keyword evidence="3" id="KW-1185">Reference proteome</keyword>